<dbReference type="AlphaFoldDB" id="A0AAU9NNX1"/>
<evidence type="ECO:0000313" key="3">
    <source>
        <dbReference type="Proteomes" id="UP001157418"/>
    </source>
</evidence>
<keyword evidence="1" id="KW-0472">Membrane</keyword>
<accession>A0AAU9NNX1</accession>
<name>A0AAU9NNX1_9ASTR</name>
<gene>
    <name evidence="2" type="ORF">LVIROSA_LOCUS25758</name>
</gene>
<dbReference type="Proteomes" id="UP001157418">
    <property type="component" value="Unassembled WGS sequence"/>
</dbReference>
<evidence type="ECO:0000256" key="1">
    <source>
        <dbReference type="SAM" id="Phobius"/>
    </source>
</evidence>
<reference evidence="2 3" key="1">
    <citation type="submission" date="2022-01" db="EMBL/GenBank/DDBJ databases">
        <authorList>
            <person name="Xiong W."/>
            <person name="Schranz E."/>
        </authorList>
    </citation>
    <scope>NUCLEOTIDE SEQUENCE [LARGE SCALE GENOMIC DNA]</scope>
</reference>
<organism evidence="2 3">
    <name type="scientific">Lactuca virosa</name>
    <dbReference type="NCBI Taxonomy" id="75947"/>
    <lineage>
        <taxon>Eukaryota</taxon>
        <taxon>Viridiplantae</taxon>
        <taxon>Streptophyta</taxon>
        <taxon>Embryophyta</taxon>
        <taxon>Tracheophyta</taxon>
        <taxon>Spermatophyta</taxon>
        <taxon>Magnoliopsida</taxon>
        <taxon>eudicotyledons</taxon>
        <taxon>Gunneridae</taxon>
        <taxon>Pentapetalae</taxon>
        <taxon>asterids</taxon>
        <taxon>campanulids</taxon>
        <taxon>Asterales</taxon>
        <taxon>Asteraceae</taxon>
        <taxon>Cichorioideae</taxon>
        <taxon>Cichorieae</taxon>
        <taxon>Lactucinae</taxon>
        <taxon>Lactuca</taxon>
    </lineage>
</organism>
<keyword evidence="1" id="KW-1133">Transmembrane helix</keyword>
<feature type="transmembrane region" description="Helical" evidence="1">
    <location>
        <begin position="86"/>
        <end position="106"/>
    </location>
</feature>
<evidence type="ECO:0000313" key="2">
    <source>
        <dbReference type="EMBL" id="CAH1439570.1"/>
    </source>
</evidence>
<feature type="transmembrane region" description="Helical" evidence="1">
    <location>
        <begin position="112"/>
        <end position="128"/>
    </location>
</feature>
<dbReference type="EMBL" id="CAKMRJ010005031">
    <property type="protein sequence ID" value="CAH1439570.1"/>
    <property type="molecule type" value="Genomic_DNA"/>
</dbReference>
<proteinExistence type="predicted"/>
<keyword evidence="3" id="KW-1185">Reference proteome</keyword>
<comment type="caution">
    <text evidence="2">The sequence shown here is derived from an EMBL/GenBank/DDBJ whole genome shotgun (WGS) entry which is preliminary data.</text>
</comment>
<sequence length="148" mass="16605">MSSPSSSFDSTILHSLFHFLSQPVNQKSSKTPPPFFTVDQTKVVRVALLVELRGFIISGGSACPLLLHQWFLFSKPLTYGTESSDFIASTALSVTNSLVVVFYCYLTHLKNLSLHRFFFLSIVFLFLYENGKTPTKTPWKCLDDSVGQ</sequence>
<feature type="transmembrane region" description="Helical" evidence="1">
    <location>
        <begin position="55"/>
        <end position="74"/>
    </location>
</feature>
<keyword evidence="1" id="KW-0812">Transmembrane</keyword>
<protein>
    <submittedName>
        <fullName evidence="2">Uncharacterized protein</fullName>
    </submittedName>
</protein>